<sequence>MCRVFLNGVLHWGRTRITSTETGFAIRHSILSFDVGTEAFNLELRKPEHLDRYYFPKFGICVLGDRLCMFFEMILGSEHCLDVWVMKEYGVRESWSKLCTVVTNKLLEVEDESPVIPMHILKNGEFLLEKDGDQKTLVLYGPVHSSARVLEINGVPNWLGTETCLESLVSPKLGNHTGAEEDLQEQ</sequence>
<dbReference type="AlphaFoldDB" id="A0A4Y7J0R9"/>
<dbReference type="OMA" id="DYVEIWV"/>
<dbReference type="InterPro" id="IPR017451">
    <property type="entry name" value="F-box-assoc_interact_dom"/>
</dbReference>
<organism evidence="2 3">
    <name type="scientific">Papaver somniferum</name>
    <name type="common">Opium poppy</name>
    <dbReference type="NCBI Taxonomy" id="3469"/>
    <lineage>
        <taxon>Eukaryota</taxon>
        <taxon>Viridiplantae</taxon>
        <taxon>Streptophyta</taxon>
        <taxon>Embryophyta</taxon>
        <taxon>Tracheophyta</taxon>
        <taxon>Spermatophyta</taxon>
        <taxon>Magnoliopsida</taxon>
        <taxon>Ranunculales</taxon>
        <taxon>Papaveraceae</taxon>
        <taxon>Papaveroideae</taxon>
        <taxon>Papaver</taxon>
    </lineage>
</organism>
<dbReference type="Proteomes" id="UP000316621">
    <property type="component" value="Chromosome 3"/>
</dbReference>
<name>A0A4Y7J0R9_PAPSO</name>
<reference evidence="2 3" key="1">
    <citation type="journal article" date="2018" name="Science">
        <title>The opium poppy genome and morphinan production.</title>
        <authorList>
            <person name="Guo L."/>
            <person name="Winzer T."/>
            <person name="Yang X."/>
            <person name="Li Y."/>
            <person name="Ning Z."/>
            <person name="He Z."/>
            <person name="Teodor R."/>
            <person name="Lu Y."/>
            <person name="Bowser T.A."/>
            <person name="Graham I.A."/>
            <person name="Ye K."/>
        </authorList>
    </citation>
    <scope>NUCLEOTIDE SEQUENCE [LARGE SCALE GENOMIC DNA]</scope>
    <source>
        <strain evidence="3">cv. HN1</strain>
        <tissue evidence="2">Leaves</tissue>
    </source>
</reference>
<dbReference type="Gramene" id="RZC53359">
    <property type="protein sequence ID" value="RZC53359"/>
    <property type="gene ID" value="C5167_012209"/>
</dbReference>
<dbReference type="EMBL" id="CM010717">
    <property type="protein sequence ID" value="RZC53359.1"/>
    <property type="molecule type" value="Genomic_DNA"/>
</dbReference>
<dbReference type="NCBIfam" id="TIGR01640">
    <property type="entry name" value="F_box_assoc_1"/>
    <property type="match status" value="1"/>
</dbReference>
<accession>A0A4Y7J0R9</accession>
<evidence type="ECO:0000313" key="2">
    <source>
        <dbReference type="EMBL" id="RZC53359.1"/>
    </source>
</evidence>
<dbReference type="Pfam" id="PF07734">
    <property type="entry name" value="FBA_1"/>
    <property type="match status" value="1"/>
</dbReference>
<evidence type="ECO:0000259" key="1">
    <source>
        <dbReference type="Pfam" id="PF07734"/>
    </source>
</evidence>
<dbReference type="STRING" id="3469.A0A4Y7J0R9"/>
<feature type="domain" description="F-box associated beta-propeller type 1" evidence="1">
    <location>
        <begin position="3"/>
        <end position="141"/>
    </location>
</feature>
<evidence type="ECO:0000313" key="3">
    <source>
        <dbReference type="Proteomes" id="UP000316621"/>
    </source>
</evidence>
<dbReference type="OrthoDB" id="1937835at2759"/>
<protein>
    <recommendedName>
        <fullName evidence="1">F-box associated beta-propeller type 1 domain-containing protein</fullName>
    </recommendedName>
</protein>
<gene>
    <name evidence="2" type="ORF">C5167_012209</name>
</gene>
<proteinExistence type="predicted"/>
<dbReference type="InterPro" id="IPR006527">
    <property type="entry name" value="F-box-assoc_dom_typ1"/>
</dbReference>
<keyword evidence="3" id="KW-1185">Reference proteome</keyword>